<accession>A0A4Z2GYC9</accession>
<dbReference type="AlphaFoldDB" id="A0A4Z2GYC9"/>
<reference evidence="2 3" key="1">
    <citation type="submission" date="2019-03" db="EMBL/GenBank/DDBJ databases">
        <title>First draft genome of Liparis tanakae, snailfish: a comprehensive survey of snailfish specific genes.</title>
        <authorList>
            <person name="Kim W."/>
            <person name="Song I."/>
            <person name="Jeong J.-H."/>
            <person name="Kim D."/>
            <person name="Kim S."/>
            <person name="Ryu S."/>
            <person name="Song J.Y."/>
            <person name="Lee S.K."/>
        </authorList>
    </citation>
    <scope>NUCLEOTIDE SEQUENCE [LARGE SCALE GENOMIC DNA]</scope>
    <source>
        <tissue evidence="2">Muscle</tissue>
    </source>
</reference>
<comment type="caution">
    <text evidence="2">The sequence shown here is derived from an EMBL/GenBank/DDBJ whole genome shotgun (WGS) entry which is preliminary data.</text>
</comment>
<dbReference type="EMBL" id="SRLO01000400">
    <property type="protein sequence ID" value="TNN57614.1"/>
    <property type="molecule type" value="Genomic_DNA"/>
</dbReference>
<sequence>MNKLLGPSKAGETRRPLHAHVRISPVGAAVYCGPAGCCCRWRGVGFDIQRHANNNEAWERGATGRCRQMATSTGRKKTETFGKKDGVRTGSSAPSGGWEAAEQWEASIRPRAAVLNAAV</sequence>
<feature type="region of interest" description="Disordered" evidence="1">
    <location>
        <begin position="64"/>
        <end position="101"/>
    </location>
</feature>
<dbReference type="Proteomes" id="UP000314294">
    <property type="component" value="Unassembled WGS sequence"/>
</dbReference>
<organism evidence="2 3">
    <name type="scientific">Liparis tanakae</name>
    <name type="common">Tanaka's snailfish</name>
    <dbReference type="NCBI Taxonomy" id="230148"/>
    <lineage>
        <taxon>Eukaryota</taxon>
        <taxon>Metazoa</taxon>
        <taxon>Chordata</taxon>
        <taxon>Craniata</taxon>
        <taxon>Vertebrata</taxon>
        <taxon>Euteleostomi</taxon>
        <taxon>Actinopterygii</taxon>
        <taxon>Neopterygii</taxon>
        <taxon>Teleostei</taxon>
        <taxon>Neoteleostei</taxon>
        <taxon>Acanthomorphata</taxon>
        <taxon>Eupercaria</taxon>
        <taxon>Perciformes</taxon>
        <taxon>Cottioidei</taxon>
        <taxon>Cottales</taxon>
        <taxon>Liparidae</taxon>
        <taxon>Liparis</taxon>
    </lineage>
</organism>
<feature type="compositionally biased region" description="Basic and acidic residues" evidence="1">
    <location>
        <begin position="76"/>
        <end position="87"/>
    </location>
</feature>
<keyword evidence="3" id="KW-1185">Reference proteome</keyword>
<evidence type="ECO:0000313" key="2">
    <source>
        <dbReference type="EMBL" id="TNN57614.1"/>
    </source>
</evidence>
<evidence type="ECO:0000313" key="3">
    <source>
        <dbReference type="Proteomes" id="UP000314294"/>
    </source>
</evidence>
<evidence type="ECO:0000256" key="1">
    <source>
        <dbReference type="SAM" id="MobiDB-lite"/>
    </source>
</evidence>
<protein>
    <submittedName>
        <fullName evidence="2">Uncharacterized protein</fullName>
    </submittedName>
</protein>
<proteinExistence type="predicted"/>
<gene>
    <name evidence="2" type="ORF">EYF80_032144</name>
</gene>
<name>A0A4Z2GYC9_9TELE</name>